<evidence type="ECO:0000256" key="2">
    <source>
        <dbReference type="SAM" id="Phobius"/>
    </source>
</evidence>
<evidence type="ECO:0000313" key="3">
    <source>
        <dbReference type="EMBL" id="MBJ7601462.1"/>
    </source>
</evidence>
<keyword evidence="4" id="KW-1185">Reference proteome</keyword>
<feature type="transmembrane region" description="Helical" evidence="2">
    <location>
        <begin position="63"/>
        <end position="81"/>
    </location>
</feature>
<keyword evidence="2" id="KW-1133">Transmembrane helix</keyword>
<protein>
    <submittedName>
        <fullName evidence="3">Uncharacterized protein</fullName>
    </submittedName>
</protein>
<dbReference type="Proteomes" id="UP000612893">
    <property type="component" value="Unassembled WGS sequence"/>
</dbReference>
<dbReference type="AlphaFoldDB" id="A0A934NFZ9"/>
<dbReference type="RefSeq" id="WP_338205702.1">
    <property type="nucleotide sequence ID" value="NZ_JAEKNR010000246.1"/>
</dbReference>
<keyword evidence="2" id="KW-0472">Membrane</keyword>
<dbReference type="EMBL" id="JAEKNR010000246">
    <property type="protein sequence ID" value="MBJ7601462.1"/>
    <property type="molecule type" value="Genomic_DNA"/>
</dbReference>
<comment type="caution">
    <text evidence="3">The sequence shown here is derived from an EMBL/GenBank/DDBJ whole genome shotgun (WGS) entry which is preliminary data.</text>
</comment>
<gene>
    <name evidence="3" type="ORF">JF922_25730</name>
</gene>
<reference evidence="3" key="1">
    <citation type="submission" date="2020-10" db="EMBL/GenBank/DDBJ databases">
        <title>Ca. Dormibacterota MAGs.</title>
        <authorList>
            <person name="Montgomery K."/>
        </authorList>
    </citation>
    <scope>NUCLEOTIDE SEQUENCE [LARGE SCALE GENOMIC DNA]</scope>
    <source>
        <strain evidence="3">SC8812_S17_10</strain>
    </source>
</reference>
<feature type="region of interest" description="Disordered" evidence="1">
    <location>
        <begin position="1"/>
        <end position="34"/>
    </location>
</feature>
<sequence>MRLALASVGPRQASERWSLEARPEVSRPEPPQRSPWPVIVAGLIATVGSIVVLGAVFTLAFGVMIAFLVAVMTITVAWAVTHPPDPVP</sequence>
<proteinExistence type="predicted"/>
<name>A0A934NFZ9_9BACT</name>
<accession>A0A934NFZ9</accession>
<organism evidence="3 4">
    <name type="scientific">Candidatus Nephthysia bennettiae</name>
    <dbReference type="NCBI Taxonomy" id="3127016"/>
    <lineage>
        <taxon>Bacteria</taxon>
        <taxon>Bacillati</taxon>
        <taxon>Candidatus Dormiibacterota</taxon>
        <taxon>Candidatus Dormibacteria</taxon>
        <taxon>Candidatus Dormibacterales</taxon>
        <taxon>Candidatus Dormibacteraceae</taxon>
        <taxon>Candidatus Nephthysia</taxon>
    </lineage>
</organism>
<keyword evidence="2" id="KW-0812">Transmembrane</keyword>
<feature type="compositionally biased region" description="Basic and acidic residues" evidence="1">
    <location>
        <begin position="13"/>
        <end position="27"/>
    </location>
</feature>
<evidence type="ECO:0000313" key="4">
    <source>
        <dbReference type="Proteomes" id="UP000612893"/>
    </source>
</evidence>
<evidence type="ECO:0000256" key="1">
    <source>
        <dbReference type="SAM" id="MobiDB-lite"/>
    </source>
</evidence>
<feature type="transmembrane region" description="Helical" evidence="2">
    <location>
        <begin position="37"/>
        <end position="56"/>
    </location>
</feature>